<feature type="compositionally biased region" description="Polar residues" evidence="1">
    <location>
        <begin position="427"/>
        <end position="442"/>
    </location>
</feature>
<name>A0ABD1JBQ4_9TELE</name>
<evidence type="ECO:0008006" key="4">
    <source>
        <dbReference type="Google" id="ProtNLM"/>
    </source>
</evidence>
<evidence type="ECO:0000313" key="3">
    <source>
        <dbReference type="Proteomes" id="UP001591681"/>
    </source>
</evidence>
<comment type="caution">
    <text evidence="2">The sequence shown here is derived from an EMBL/GenBank/DDBJ whole genome shotgun (WGS) entry which is preliminary data.</text>
</comment>
<gene>
    <name evidence="2" type="ORF">ACEWY4_019528</name>
</gene>
<accession>A0ABD1JBQ4</accession>
<sequence>MGSSESKLATVSTPKPEPQLRIKNQRVAELADPRSPTTGIDRTPIQLAGAVSKTREGEQAGSSVTNDPRSPTHGISRTPLKDSMRVTVSSFARRLGMLFLNESSVDEAAALPHVTFTKHVNLPVEELGTTEPLLATHRTQDYHSCDGTTVADVHTPSQGYGSLVGSPFLLIGEMEVPADLSLEEAEDALVVDDAPTLIRELSLSLMTCHDGVHPSQICEEDEEDDGHLVPALSKVAVGEQGHEDHAYALPSVSTEPVSPLPVVEIAPEPEVLVEETAPEVPVVEIAPEVEIPVIETVPVVETAPEPEIAPEPEVLVEETVPVVEIAPDAEVFEEPVQPTQPEVTEEPEPIPQQPSPLKTSVVTAVPATMLQPQAQVAAPAHTGIKCPTFDTKSPSQVVFKPQWLGVGFGATGVKPRGVQGRGKGGSSPLTSRKSTGSENQGLNIKPKHRGKALGSEGRSPMQLLREANSPRENVSQKKLKISTPDRQRLGQLDRRALMQSINKENQR</sequence>
<organism evidence="2 3">
    <name type="scientific">Coilia grayii</name>
    <name type="common">Gray's grenadier anchovy</name>
    <dbReference type="NCBI Taxonomy" id="363190"/>
    <lineage>
        <taxon>Eukaryota</taxon>
        <taxon>Metazoa</taxon>
        <taxon>Chordata</taxon>
        <taxon>Craniata</taxon>
        <taxon>Vertebrata</taxon>
        <taxon>Euteleostomi</taxon>
        <taxon>Actinopterygii</taxon>
        <taxon>Neopterygii</taxon>
        <taxon>Teleostei</taxon>
        <taxon>Clupei</taxon>
        <taxon>Clupeiformes</taxon>
        <taxon>Clupeoidei</taxon>
        <taxon>Engraulidae</taxon>
        <taxon>Coilinae</taxon>
        <taxon>Coilia</taxon>
    </lineage>
</organism>
<dbReference type="Proteomes" id="UP001591681">
    <property type="component" value="Unassembled WGS sequence"/>
</dbReference>
<dbReference type="PANTHER" id="PTHR34756:SF1">
    <property type="entry name" value="CELL DIVISION CYCLE-ASSOCIATED PROTEIN 3"/>
    <property type="match status" value="1"/>
</dbReference>
<dbReference type="AlphaFoldDB" id="A0ABD1JBQ4"/>
<evidence type="ECO:0000256" key="1">
    <source>
        <dbReference type="SAM" id="MobiDB-lite"/>
    </source>
</evidence>
<protein>
    <recommendedName>
        <fullName evidence="4">Cell division cycle-associated protein 3</fullName>
    </recommendedName>
</protein>
<evidence type="ECO:0000313" key="2">
    <source>
        <dbReference type="EMBL" id="KAL2084010.1"/>
    </source>
</evidence>
<feature type="compositionally biased region" description="Basic and acidic residues" evidence="1">
    <location>
        <begin position="483"/>
        <end position="496"/>
    </location>
</feature>
<feature type="region of interest" description="Disordered" evidence="1">
    <location>
        <begin position="410"/>
        <end position="507"/>
    </location>
</feature>
<feature type="compositionally biased region" description="Polar residues" evidence="1">
    <location>
        <begin position="1"/>
        <end position="13"/>
    </location>
</feature>
<proteinExistence type="predicted"/>
<feature type="region of interest" description="Disordered" evidence="1">
    <location>
        <begin position="1"/>
        <end position="81"/>
    </location>
</feature>
<keyword evidence="3" id="KW-1185">Reference proteome</keyword>
<dbReference type="InterPro" id="IPR038832">
    <property type="entry name" value="CDCA3"/>
</dbReference>
<feature type="region of interest" description="Disordered" evidence="1">
    <location>
        <begin position="335"/>
        <end position="357"/>
    </location>
</feature>
<reference evidence="2 3" key="1">
    <citation type="submission" date="2024-09" db="EMBL/GenBank/DDBJ databases">
        <title>A chromosome-level genome assembly of Gray's grenadier anchovy, Coilia grayii.</title>
        <authorList>
            <person name="Fu Z."/>
        </authorList>
    </citation>
    <scope>NUCLEOTIDE SEQUENCE [LARGE SCALE GENOMIC DNA]</scope>
    <source>
        <strain evidence="2">G4</strain>
        <tissue evidence="2">Muscle</tissue>
    </source>
</reference>
<dbReference type="EMBL" id="JBHFQA010000017">
    <property type="protein sequence ID" value="KAL2084010.1"/>
    <property type="molecule type" value="Genomic_DNA"/>
</dbReference>
<feature type="compositionally biased region" description="Polar residues" evidence="1">
    <location>
        <begin position="60"/>
        <end position="75"/>
    </location>
</feature>
<dbReference type="PANTHER" id="PTHR34756">
    <property type="entry name" value="CELL DIVISION CYCLE-ASSOCIATED PROTEIN 3"/>
    <property type="match status" value="1"/>
</dbReference>